<evidence type="ECO:0000313" key="2">
    <source>
        <dbReference type="EMBL" id="KAG6523457.1"/>
    </source>
</evidence>
<evidence type="ECO:0000256" key="1">
    <source>
        <dbReference type="SAM" id="MobiDB-lite"/>
    </source>
</evidence>
<gene>
    <name evidence="2" type="ORF">ZIOFF_013315</name>
</gene>
<evidence type="ECO:0000313" key="3">
    <source>
        <dbReference type="Proteomes" id="UP000734854"/>
    </source>
</evidence>
<dbReference type="AlphaFoldDB" id="A0A8J5LKT0"/>
<dbReference type="EMBL" id="JACMSC010000004">
    <property type="protein sequence ID" value="KAG6523457.1"/>
    <property type="molecule type" value="Genomic_DNA"/>
</dbReference>
<name>A0A8J5LKT0_ZINOF</name>
<protein>
    <recommendedName>
        <fullName evidence="4">UBN2_2 domain-containing protein</fullName>
    </recommendedName>
</protein>
<dbReference type="Proteomes" id="UP000734854">
    <property type="component" value="Unassembled WGS sequence"/>
</dbReference>
<keyword evidence="3" id="KW-1185">Reference proteome</keyword>
<proteinExistence type="predicted"/>
<reference evidence="2 3" key="1">
    <citation type="submission" date="2020-08" db="EMBL/GenBank/DDBJ databases">
        <title>Plant Genome Project.</title>
        <authorList>
            <person name="Zhang R.-G."/>
        </authorList>
    </citation>
    <scope>NUCLEOTIDE SEQUENCE [LARGE SCALE GENOMIC DNA]</scope>
    <source>
        <tissue evidence="2">Rhizome</tissue>
    </source>
</reference>
<feature type="region of interest" description="Disordered" evidence="1">
    <location>
        <begin position="1"/>
        <end position="26"/>
    </location>
</feature>
<evidence type="ECO:0008006" key="4">
    <source>
        <dbReference type="Google" id="ProtNLM"/>
    </source>
</evidence>
<sequence length="100" mass="11432">MDLDLALRVDEPQHPTKSSNAGEKASYERWERSNRLSLMLIKSHFVKSDKALASTPMKRLLGMKYGHAKGVREHIMEMRGDIATQLKSLEIEISEPFLVH</sequence>
<feature type="compositionally biased region" description="Basic and acidic residues" evidence="1">
    <location>
        <begin position="1"/>
        <end position="14"/>
    </location>
</feature>
<comment type="caution">
    <text evidence="2">The sequence shown here is derived from an EMBL/GenBank/DDBJ whole genome shotgun (WGS) entry which is preliminary data.</text>
</comment>
<accession>A0A8J5LKT0</accession>
<organism evidence="2 3">
    <name type="scientific">Zingiber officinale</name>
    <name type="common">Ginger</name>
    <name type="synonym">Amomum zingiber</name>
    <dbReference type="NCBI Taxonomy" id="94328"/>
    <lineage>
        <taxon>Eukaryota</taxon>
        <taxon>Viridiplantae</taxon>
        <taxon>Streptophyta</taxon>
        <taxon>Embryophyta</taxon>
        <taxon>Tracheophyta</taxon>
        <taxon>Spermatophyta</taxon>
        <taxon>Magnoliopsida</taxon>
        <taxon>Liliopsida</taxon>
        <taxon>Zingiberales</taxon>
        <taxon>Zingiberaceae</taxon>
        <taxon>Zingiber</taxon>
    </lineage>
</organism>